<dbReference type="Pfam" id="PF00528">
    <property type="entry name" value="BPD_transp_1"/>
    <property type="match status" value="1"/>
</dbReference>
<evidence type="ECO:0000256" key="4">
    <source>
        <dbReference type="ARBA" id="ARBA00022475"/>
    </source>
</evidence>
<evidence type="ECO:0000256" key="9">
    <source>
        <dbReference type="RuleBase" id="RU363032"/>
    </source>
</evidence>
<dbReference type="InterPro" id="IPR010065">
    <property type="entry name" value="AA_ABC_transptr_permease_3TM"/>
</dbReference>
<evidence type="ECO:0000313" key="11">
    <source>
        <dbReference type="EMBL" id="PFG32045.1"/>
    </source>
</evidence>
<dbReference type="SUPFAM" id="SSF161098">
    <property type="entry name" value="MetI-like"/>
    <property type="match status" value="1"/>
</dbReference>
<evidence type="ECO:0000256" key="2">
    <source>
        <dbReference type="ARBA" id="ARBA00010072"/>
    </source>
</evidence>
<dbReference type="InterPro" id="IPR000515">
    <property type="entry name" value="MetI-like"/>
</dbReference>
<dbReference type="EMBL" id="PDJE01000001">
    <property type="protein sequence ID" value="PFG32045.1"/>
    <property type="molecule type" value="Genomic_DNA"/>
</dbReference>
<keyword evidence="7 9" id="KW-1133">Transmembrane helix</keyword>
<evidence type="ECO:0000259" key="10">
    <source>
        <dbReference type="PROSITE" id="PS50928"/>
    </source>
</evidence>
<feature type="transmembrane region" description="Helical" evidence="9">
    <location>
        <begin position="36"/>
        <end position="55"/>
    </location>
</feature>
<reference evidence="11 12" key="1">
    <citation type="submission" date="2017-10" db="EMBL/GenBank/DDBJ databases">
        <title>Sequencing the genomes of 1000 actinobacteria strains.</title>
        <authorList>
            <person name="Klenk H.-P."/>
        </authorList>
    </citation>
    <scope>NUCLEOTIDE SEQUENCE [LARGE SCALE GENOMIC DNA]</scope>
    <source>
        <strain evidence="11 12">DSM 21798</strain>
    </source>
</reference>
<evidence type="ECO:0000256" key="6">
    <source>
        <dbReference type="ARBA" id="ARBA00022970"/>
    </source>
</evidence>
<protein>
    <submittedName>
        <fullName evidence="11">Amino acid ABC transporter membrane protein (PAAT family)</fullName>
    </submittedName>
</protein>
<keyword evidence="5 9" id="KW-0812">Transmembrane</keyword>
<evidence type="ECO:0000256" key="5">
    <source>
        <dbReference type="ARBA" id="ARBA00022692"/>
    </source>
</evidence>
<dbReference type="PANTHER" id="PTHR30614:SF20">
    <property type="entry name" value="GLUTAMINE TRANSPORT SYSTEM PERMEASE PROTEIN GLNP"/>
    <property type="match status" value="1"/>
</dbReference>
<dbReference type="GO" id="GO:0006865">
    <property type="term" value="P:amino acid transport"/>
    <property type="evidence" value="ECO:0007669"/>
    <property type="project" value="UniProtKB-KW"/>
</dbReference>
<feature type="transmembrane region" description="Helical" evidence="9">
    <location>
        <begin position="256"/>
        <end position="277"/>
    </location>
</feature>
<dbReference type="GO" id="GO:0022857">
    <property type="term" value="F:transmembrane transporter activity"/>
    <property type="evidence" value="ECO:0007669"/>
    <property type="project" value="InterPro"/>
</dbReference>
<proteinExistence type="inferred from homology"/>
<keyword evidence="4" id="KW-1003">Cell membrane</keyword>
<keyword evidence="8 9" id="KW-0472">Membrane</keyword>
<name>A0A2A9E0Z4_9MICO</name>
<dbReference type="InterPro" id="IPR043429">
    <property type="entry name" value="ArtM/GltK/GlnP/TcyL/YhdX-like"/>
</dbReference>
<evidence type="ECO:0000256" key="7">
    <source>
        <dbReference type="ARBA" id="ARBA00022989"/>
    </source>
</evidence>
<dbReference type="PANTHER" id="PTHR30614">
    <property type="entry name" value="MEMBRANE COMPONENT OF AMINO ACID ABC TRANSPORTER"/>
    <property type="match status" value="1"/>
</dbReference>
<dbReference type="NCBIfam" id="TIGR01726">
    <property type="entry name" value="HEQRo_perm_3TM"/>
    <property type="match status" value="1"/>
</dbReference>
<evidence type="ECO:0000256" key="8">
    <source>
        <dbReference type="ARBA" id="ARBA00023136"/>
    </source>
</evidence>
<comment type="caution">
    <text evidence="11">The sequence shown here is derived from an EMBL/GenBank/DDBJ whole genome shotgun (WGS) entry which is preliminary data.</text>
</comment>
<accession>A0A2A9E0Z4</accession>
<keyword evidence="3 9" id="KW-0813">Transport</keyword>
<keyword evidence="12" id="KW-1185">Reference proteome</keyword>
<feature type="transmembrane region" description="Helical" evidence="9">
    <location>
        <begin position="130"/>
        <end position="152"/>
    </location>
</feature>
<dbReference type="Gene3D" id="1.10.3720.10">
    <property type="entry name" value="MetI-like"/>
    <property type="match status" value="1"/>
</dbReference>
<dbReference type="Proteomes" id="UP000221369">
    <property type="component" value="Unassembled WGS sequence"/>
</dbReference>
<dbReference type="PROSITE" id="PS50928">
    <property type="entry name" value="ABC_TM1"/>
    <property type="match status" value="1"/>
</dbReference>
<gene>
    <name evidence="11" type="ORF">ATJ78_3029</name>
</gene>
<dbReference type="AlphaFoldDB" id="A0A2A9E0Z4"/>
<dbReference type="InterPro" id="IPR035906">
    <property type="entry name" value="MetI-like_sf"/>
</dbReference>
<keyword evidence="6" id="KW-0029">Amino-acid transport</keyword>
<dbReference type="RefSeq" id="WP_245836348.1">
    <property type="nucleotide sequence ID" value="NZ_PDJE01000001.1"/>
</dbReference>
<evidence type="ECO:0000256" key="1">
    <source>
        <dbReference type="ARBA" id="ARBA00004651"/>
    </source>
</evidence>
<organism evidence="11 12">
    <name type="scientific">Paramicrobacterium agarici</name>
    <dbReference type="NCBI Taxonomy" id="630514"/>
    <lineage>
        <taxon>Bacteria</taxon>
        <taxon>Bacillati</taxon>
        <taxon>Actinomycetota</taxon>
        <taxon>Actinomycetes</taxon>
        <taxon>Micrococcales</taxon>
        <taxon>Microbacteriaceae</taxon>
        <taxon>Paramicrobacterium</taxon>
    </lineage>
</organism>
<dbReference type="CDD" id="cd06261">
    <property type="entry name" value="TM_PBP2"/>
    <property type="match status" value="1"/>
</dbReference>
<evidence type="ECO:0000313" key="12">
    <source>
        <dbReference type="Proteomes" id="UP000221369"/>
    </source>
</evidence>
<comment type="similarity">
    <text evidence="2">Belongs to the binding-protein-dependent transport system permease family. HisMQ subfamily.</text>
</comment>
<evidence type="ECO:0000256" key="3">
    <source>
        <dbReference type="ARBA" id="ARBA00022448"/>
    </source>
</evidence>
<sequence>MTNDIDTSTPPGSARPEPSRVELDRRAFRRRQTARSLLISVVSTIIFAVIVWLVLVNSPGWDEVRRSFFDIDTAVASFPSILVGLWLNIQVLFFAAILVGIFGSLLAIARTLRGAVFAPIRLAAAIYTDFFRGIPLLLVLYLVGFGVPALGFTDRLPMQFWGTIALTLTYSSYVAEVLRAGIEAVHPSQRMAARSLGLGYSKTLRLVVLPQAVRKVTPALMNDFVSMQKDVGLISVLGAVDAIRAAQIEVASVYNFTPYVVAGVLFVLLSWPMIRLTDWYTARAQRREQMGGQV</sequence>
<feature type="domain" description="ABC transmembrane type-1" evidence="10">
    <location>
        <begin position="85"/>
        <end position="277"/>
    </location>
</feature>
<comment type="subcellular location">
    <subcellularLocation>
        <location evidence="1 9">Cell membrane</location>
        <topology evidence="1 9">Multi-pass membrane protein</topology>
    </subcellularLocation>
</comment>
<feature type="transmembrane region" description="Helical" evidence="9">
    <location>
        <begin position="85"/>
        <end position="109"/>
    </location>
</feature>
<dbReference type="GO" id="GO:0043190">
    <property type="term" value="C:ATP-binding cassette (ABC) transporter complex"/>
    <property type="evidence" value="ECO:0007669"/>
    <property type="project" value="InterPro"/>
</dbReference>